<protein>
    <submittedName>
        <fullName evidence="1">Uncharacterized protein</fullName>
    </submittedName>
</protein>
<name>A0A5J4SI58_9EUKA</name>
<comment type="caution">
    <text evidence="1">The sequence shown here is derived from an EMBL/GenBank/DDBJ whole genome shotgun (WGS) entry which is preliminary data.</text>
</comment>
<reference evidence="1 2" key="1">
    <citation type="submission" date="2019-03" db="EMBL/GenBank/DDBJ databases">
        <title>Single cell metagenomics reveals metabolic interactions within the superorganism composed of flagellate Streblomastix strix and complex community of Bacteroidetes bacteria on its surface.</title>
        <authorList>
            <person name="Treitli S.C."/>
            <person name="Kolisko M."/>
            <person name="Husnik F."/>
            <person name="Keeling P."/>
            <person name="Hampl V."/>
        </authorList>
    </citation>
    <scope>NUCLEOTIDE SEQUENCE [LARGE SCALE GENOMIC DNA]</scope>
    <source>
        <strain evidence="1">ST1C</strain>
    </source>
</reference>
<dbReference type="AlphaFoldDB" id="A0A5J4SI58"/>
<dbReference type="Proteomes" id="UP000324800">
    <property type="component" value="Unassembled WGS sequence"/>
</dbReference>
<dbReference type="EMBL" id="SNRW01040220">
    <property type="protein sequence ID" value="KAA6345667.1"/>
    <property type="molecule type" value="Genomic_DNA"/>
</dbReference>
<proteinExistence type="predicted"/>
<evidence type="ECO:0000313" key="1">
    <source>
        <dbReference type="EMBL" id="KAA6345667.1"/>
    </source>
</evidence>
<evidence type="ECO:0000313" key="2">
    <source>
        <dbReference type="Proteomes" id="UP000324800"/>
    </source>
</evidence>
<sequence>MRTQFTCEFHSHGGTDPNVIGLARQHILVPLLQNPPSVPVLFSPHKIGLPVEYQTEPLEDPLEPEIEVYPIVELVYAITQPLKDKVFPSTDIYKPRVTSLAQFATAIIKLLGAYTALVDGVYITHYPQIAPLFDDLLQPNSIDELPAFSNVLAILNPSSKPANAEGLIYTLPEVTLAYEVEVPAFKIYLVTNLELGYYVLKLLPRQLIYNGVPTGSVSVIIFEQNQGVI</sequence>
<gene>
    <name evidence="1" type="ORF">EZS28_052144</name>
</gene>
<organism evidence="1 2">
    <name type="scientific">Streblomastix strix</name>
    <dbReference type="NCBI Taxonomy" id="222440"/>
    <lineage>
        <taxon>Eukaryota</taxon>
        <taxon>Metamonada</taxon>
        <taxon>Preaxostyla</taxon>
        <taxon>Oxymonadida</taxon>
        <taxon>Streblomastigidae</taxon>
        <taxon>Streblomastix</taxon>
    </lineage>
</organism>
<accession>A0A5J4SI58</accession>